<protein>
    <submittedName>
        <fullName evidence="2">UDP-N-acetylglucosamine transferase subunit ALG13</fullName>
    </submittedName>
</protein>
<dbReference type="RefSeq" id="WP_073092898.1">
    <property type="nucleotide sequence ID" value="NZ_FRCY01000002.1"/>
</dbReference>
<feature type="domain" description="Glycosyl transferase family 28 C-terminal" evidence="1">
    <location>
        <begin position="30"/>
        <end position="146"/>
    </location>
</feature>
<dbReference type="Proteomes" id="UP000184513">
    <property type="component" value="Unassembled WGS sequence"/>
</dbReference>
<dbReference type="Gene3D" id="3.40.50.2000">
    <property type="entry name" value="Glycogen Phosphorylase B"/>
    <property type="match status" value="1"/>
</dbReference>
<reference evidence="2 3" key="1">
    <citation type="submission" date="2016-11" db="EMBL/GenBank/DDBJ databases">
        <authorList>
            <person name="Jaros S."/>
            <person name="Januszkiewicz K."/>
            <person name="Wedrychowicz H."/>
        </authorList>
    </citation>
    <scope>NUCLEOTIDE SEQUENCE [LARGE SCALE GENOMIC DNA]</scope>
    <source>
        <strain evidence="2 3">CGMCC 1.6102</strain>
    </source>
</reference>
<evidence type="ECO:0000259" key="1">
    <source>
        <dbReference type="Pfam" id="PF04101"/>
    </source>
</evidence>
<keyword evidence="2" id="KW-0808">Transferase</keyword>
<dbReference type="STRING" id="388280.SAMN04488057_102433"/>
<name>A0A1M7KFN9_9BACT</name>
<dbReference type="EMBL" id="FRCY01000002">
    <property type="protein sequence ID" value="SHM64093.1"/>
    <property type="molecule type" value="Genomic_DNA"/>
</dbReference>
<evidence type="ECO:0000313" key="2">
    <source>
        <dbReference type="EMBL" id="SHM64093.1"/>
    </source>
</evidence>
<dbReference type="GO" id="GO:0016758">
    <property type="term" value="F:hexosyltransferase activity"/>
    <property type="evidence" value="ECO:0007669"/>
    <property type="project" value="InterPro"/>
</dbReference>
<gene>
    <name evidence="2" type="ORF">SAMN04488057_102433</name>
</gene>
<proteinExistence type="predicted"/>
<organism evidence="2 3">
    <name type="scientific">Cyclobacterium lianum</name>
    <dbReference type="NCBI Taxonomy" id="388280"/>
    <lineage>
        <taxon>Bacteria</taxon>
        <taxon>Pseudomonadati</taxon>
        <taxon>Bacteroidota</taxon>
        <taxon>Cytophagia</taxon>
        <taxon>Cytophagales</taxon>
        <taxon>Cyclobacteriaceae</taxon>
        <taxon>Cyclobacterium</taxon>
    </lineage>
</organism>
<sequence length="159" mass="18381">MIIVLLGTFPTPFQRPLLEIDRLCRNGIIQEKIIVQCGHTRFESEFLDMRPFIPPAELTELYKDARIVISQAGTGSLIKGLKLRKKIISIARIAKYGEVVDDHQEEILNEFSKLNYILPWRDGMPLEDVLDKIDSFEPTPYVSTKQKLIDYLEEYINSI</sequence>
<keyword evidence="3" id="KW-1185">Reference proteome</keyword>
<dbReference type="AlphaFoldDB" id="A0A1M7KFN9"/>
<dbReference type="Pfam" id="PF04101">
    <property type="entry name" value="Glyco_tran_28_C"/>
    <property type="match status" value="1"/>
</dbReference>
<evidence type="ECO:0000313" key="3">
    <source>
        <dbReference type="Proteomes" id="UP000184513"/>
    </source>
</evidence>
<dbReference type="OrthoDB" id="9814973at2"/>
<accession>A0A1M7KFN9</accession>
<dbReference type="InterPro" id="IPR007235">
    <property type="entry name" value="Glyco_trans_28_C"/>
</dbReference>